<name>A0A146KCX5_9EUKA</name>
<sequence length="196" mass="22922">MYPTFDQPNQHQHSQFFNNVVTLTYNLSQNIPQITTKSKNKIRININIDDISKVQVLNSKNVQSYDIVCVVIKDEETLRKVCEYPVDLFKITEWFPLKHSGATTAIQNGGFLELNLENINQDLFNRGNVLATVSRFRNICITAPDHSPQEIFVFCHKFFSIKQQRIEKAWKSVWRQCLARKARANGEMEWEEIMLQ</sequence>
<dbReference type="SUPFAM" id="SSF89550">
    <property type="entry name" value="PHP domain-like"/>
    <property type="match status" value="1"/>
</dbReference>
<dbReference type="AlphaFoldDB" id="A0A146KCX5"/>
<reference evidence="1" key="1">
    <citation type="submission" date="2015-07" db="EMBL/GenBank/DDBJ databases">
        <title>Adaptation to a free-living lifestyle via gene acquisitions in the diplomonad Trepomonas sp. PC1.</title>
        <authorList>
            <person name="Xu F."/>
            <person name="Jerlstrom-Hultqvist J."/>
            <person name="Kolisko M."/>
            <person name="Simpson A.G.B."/>
            <person name="Roger A.J."/>
            <person name="Svard S.G."/>
            <person name="Andersson J.O."/>
        </authorList>
    </citation>
    <scope>NUCLEOTIDE SEQUENCE</scope>
    <source>
        <strain evidence="1">PC1</strain>
    </source>
</reference>
<accession>A0A146KCX5</accession>
<dbReference type="InterPro" id="IPR016195">
    <property type="entry name" value="Pol/histidinol_Pase-like"/>
</dbReference>
<evidence type="ECO:0000313" key="1">
    <source>
        <dbReference type="EMBL" id="JAP94098.1"/>
    </source>
</evidence>
<proteinExistence type="predicted"/>
<dbReference type="Gene3D" id="3.20.20.140">
    <property type="entry name" value="Metal-dependent hydrolases"/>
    <property type="match status" value="1"/>
</dbReference>
<dbReference type="EMBL" id="GDID01002508">
    <property type="protein sequence ID" value="JAP94098.1"/>
    <property type="molecule type" value="Transcribed_RNA"/>
</dbReference>
<organism evidence="1">
    <name type="scientific">Trepomonas sp. PC1</name>
    <dbReference type="NCBI Taxonomy" id="1076344"/>
    <lineage>
        <taxon>Eukaryota</taxon>
        <taxon>Metamonada</taxon>
        <taxon>Diplomonadida</taxon>
        <taxon>Hexamitidae</taxon>
        <taxon>Hexamitinae</taxon>
        <taxon>Trepomonas</taxon>
    </lineage>
</organism>
<gene>
    <name evidence="1" type="ORF">TPC1_13370</name>
</gene>
<protein>
    <submittedName>
        <fullName evidence="1">RNase P subunit p30 domain-containing protein</fullName>
    </submittedName>
</protein>